<dbReference type="EMBL" id="LAZR01012399">
    <property type="protein sequence ID" value="KKM27032.1"/>
    <property type="molecule type" value="Genomic_DNA"/>
</dbReference>
<proteinExistence type="predicted"/>
<evidence type="ECO:0000313" key="1">
    <source>
        <dbReference type="EMBL" id="KKM27032.1"/>
    </source>
</evidence>
<accession>A0A0F9IHN8</accession>
<organism evidence="1">
    <name type="scientific">marine sediment metagenome</name>
    <dbReference type="NCBI Taxonomy" id="412755"/>
    <lineage>
        <taxon>unclassified sequences</taxon>
        <taxon>metagenomes</taxon>
        <taxon>ecological metagenomes</taxon>
    </lineage>
</organism>
<gene>
    <name evidence="1" type="ORF">LCGC14_1578830</name>
</gene>
<protein>
    <submittedName>
        <fullName evidence="1">Uncharacterized protein</fullName>
    </submittedName>
</protein>
<name>A0A0F9IHN8_9ZZZZ</name>
<sequence>MLAFNFYKIRTGLDIRPVSQDGNPESQARYDQIVQTIGQRAEIEYIAERVFEYEEVPSDLGAYKKKTKIYVFIFGIDKTRSSWTAHLLNLAFGNMYLSGPIINANPDAQEWIGGLENNISCGAALFDLRPKKKKRKRINK</sequence>
<reference evidence="1" key="1">
    <citation type="journal article" date="2015" name="Nature">
        <title>Complex archaea that bridge the gap between prokaryotes and eukaryotes.</title>
        <authorList>
            <person name="Spang A."/>
            <person name="Saw J.H."/>
            <person name="Jorgensen S.L."/>
            <person name="Zaremba-Niedzwiedzka K."/>
            <person name="Martijn J."/>
            <person name="Lind A.E."/>
            <person name="van Eijk R."/>
            <person name="Schleper C."/>
            <person name="Guy L."/>
            <person name="Ettema T.J."/>
        </authorList>
    </citation>
    <scope>NUCLEOTIDE SEQUENCE</scope>
</reference>
<dbReference type="AlphaFoldDB" id="A0A0F9IHN8"/>
<comment type="caution">
    <text evidence="1">The sequence shown here is derived from an EMBL/GenBank/DDBJ whole genome shotgun (WGS) entry which is preliminary data.</text>
</comment>